<evidence type="ECO:0000256" key="2">
    <source>
        <dbReference type="ARBA" id="ARBA00022840"/>
    </source>
</evidence>
<feature type="domain" description="Primosomal protein N' 3' DNA-binding" evidence="5">
    <location>
        <begin position="32"/>
        <end position="131"/>
    </location>
</feature>
<dbReference type="PANTHER" id="PTHR30580">
    <property type="entry name" value="PRIMOSOMAL PROTEIN N"/>
    <property type="match status" value="1"/>
</dbReference>
<dbReference type="EMBL" id="BSUJ01000001">
    <property type="protein sequence ID" value="GMA19275.1"/>
    <property type="molecule type" value="Genomic_DNA"/>
</dbReference>
<sequence length="249" mass="25553">MSIDGEPLALVRAHMKGDRQVPTGAVVDPVARVLVDVPLAHLDRPFDYLVPEPLADQAVPGARVKVRFAGQDVDGFVVERVADTEHQGRLAPLRRVVSPEPVLTPEVLSLARWVARRYAGSVMDVVRLAVPPRHATAERAADARAAAGSAAESAAGPEAGSRVGSEAAPAVPTETAGATGWRDYRAGAAFLSHLASGGSPAASWLALPGTGDDAWPALVAEAARTALAAGRGCSSSPPTPATSTGSTSR</sequence>
<evidence type="ECO:0000256" key="4">
    <source>
        <dbReference type="SAM" id="MobiDB-lite"/>
    </source>
</evidence>
<organism evidence="6 7">
    <name type="scientific">Arsenicicoccus piscis</name>
    <dbReference type="NCBI Taxonomy" id="673954"/>
    <lineage>
        <taxon>Bacteria</taxon>
        <taxon>Bacillati</taxon>
        <taxon>Actinomycetota</taxon>
        <taxon>Actinomycetes</taxon>
        <taxon>Micrococcales</taxon>
        <taxon>Intrasporangiaceae</taxon>
        <taxon>Arsenicicoccus</taxon>
    </lineage>
</organism>
<evidence type="ECO:0000259" key="5">
    <source>
        <dbReference type="Pfam" id="PF17764"/>
    </source>
</evidence>
<comment type="caution">
    <text evidence="6">The sequence shown here is derived from an EMBL/GenBank/DDBJ whole genome shotgun (WGS) entry which is preliminary data.</text>
</comment>
<name>A0ABQ6HNV7_9MICO</name>
<keyword evidence="3" id="KW-0238">DNA-binding</keyword>
<proteinExistence type="predicted"/>
<gene>
    <name evidence="6" type="ORF">GCM10025862_12960</name>
</gene>
<keyword evidence="7" id="KW-1185">Reference proteome</keyword>
<feature type="compositionally biased region" description="Low complexity" evidence="4">
    <location>
        <begin position="143"/>
        <end position="162"/>
    </location>
</feature>
<keyword evidence="1" id="KW-0547">Nucleotide-binding</keyword>
<dbReference type="Gene3D" id="3.40.1440.60">
    <property type="entry name" value="PriA, 3(prime) DNA-binding domain"/>
    <property type="match status" value="1"/>
</dbReference>
<keyword evidence="2" id="KW-0067">ATP-binding</keyword>
<accession>A0ABQ6HNV7</accession>
<evidence type="ECO:0000256" key="1">
    <source>
        <dbReference type="ARBA" id="ARBA00022741"/>
    </source>
</evidence>
<dbReference type="InterPro" id="IPR041222">
    <property type="entry name" value="PriA_3primeBD"/>
</dbReference>
<dbReference type="Proteomes" id="UP001157109">
    <property type="component" value="Unassembled WGS sequence"/>
</dbReference>
<dbReference type="InterPro" id="IPR042115">
    <property type="entry name" value="PriA_3primeBD_sf"/>
</dbReference>
<evidence type="ECO:0000256" key="3">
    <source>
        <dbReference type="ARBA" id="ARBA00023125"/>
    </source>
</evidence>
<feature type="region of interest" description="Disordered" evidence="4">
    <location>
        <begin position="139"/>
        <end position="176"/>
    </location>
</feature>
<reference evidence="7" key="1">
    <citation type="journal article" date="2019" name="Int. J. Syst. Evol. Microbiol.">
        <title>The Global Catalogue of Microorganisms (GCM) 10K type strain sequencing project: providing services to taxonomists for standard genome sequencing and annotation.</title>
        <authorList>
            <consortium name="The Broad Institute Genomics Platform"/>
            <consortium name="The Broad Institute Genome Sequencing Center for Infectious Disease"/>
            <person name="Wu L."/>
            <person name="Ma J."/>
        </authorList>
    </citation>
    <scope>NUCLEOTIDE SEQUENCE [LARGE SCALE GENOMIC DNA]</scope>
    <source>
        <strain evidence="7">NBRC 105830</strain>
    </source>
</reference>
<evidence type="ECO:0000313" key="7">
    <source>
        <dbReference type="Proteomes" id="UP001157109"/>
    </source>
</evidence>
<dbReference type="PANTHER" id="PTHR30580:SF0">
    <property type="entry name" value="PRIMOSOMAL PROTEIN N"/>
    <property type="match status" value="1"/>
</dbReference>
<protein>
    <recommendedName>
        <fullName evidence="5">Primosomal protein N' 3' DNA-binding domain-containing protein</fullName>
    </recommendedName>
</protein>
<dbReference type="RefSeq" id="WP_284284270.1">
    <property type="nucleotide sequence ID" value="NZ_BSUJ01000001.1"/>
</dbReference>
<dbReference type="Pfam" id="PF17764">
    <property type="entry name" value="PriA_3primeBD"/>
    <property type="match status" value="1"/>
</dbReference>
<evidence type="ECO:0000313" key="6">
    <source>
        <dbReference type="EMBL" id="GMA19275.1"/>
    </source>
</evidence>
<feature type="region of interest" description="Disordered" evidence="4">
    <location>
        <begin position="227"/>
        <end position="249"/>
    </location>
</feature>